<dbReference type="SUPFAM" id="SSF141072">
    <property type="entry name" value="CalX-like"/>
    <property type="match status" value="1"/>
</dbReference>
<dbReference type="Gene3D" id="2.130.10.130">
    <property type="entry name" value="Integrin alpha, N-terminal"/>
    <property type="match status" value="2"/>
</dbReference>
<reference evidence="2" key="2">
    <citation type="submission" date="2023-07" db="EMBL/GenBank/DDBJ databases">
        <authorList>
            <person name="Bai X.-H."/>
            <person name="Wang H.-H."/>
            <person name="Wang J."/>
            <person name="Ma M.-Y."/>
            <person name="Hu H.-H."/>
            <person name="Song Z.-L."/>
            <person name="Ma H.-G."/>
            <person name="Fan Y."/>
            <person name="Du C.-Y."/>
            <person name="Xu J.-C."/>
        </authorList>
    </citation>
    <scope>NUCLEOTIDE SEQUENCE</scope>
    <source>
        <strain evidence="2">CZ1</strain>
    </source>
</reference>
<dbReference type="PANTHER" id="PTHR46580:SF2">
    <property type="entry name" value="MAM DOMAIN-CONTAINING PROTEIN"/>
    <property type="match status" value="1"/>
</dbReference>
<gene>
    <name evidence="2" type="ORF">Q2T42_10935</name>
</gene>
<dbReference type="PANTHER" id="PTHR46580">
    <property type="entry name" value="SENSOR KINASE-RELATED"/>
    <property type="match status" value="1"/>
</dbReference>
<organism evidence="2">
    <name type="scientific">Leptolyngbya boryana CZ1</name>
    <dbReference type="NCBI Taxonomy" id="3060204"/>
    <lineage>
        <taxon>Bacteria</taxon>
        <taxon>Bacillati</taxon>
        <taxon>Cyanobacteriota</taxon>
        <taxon>Cyanophyceae</taxon>
        <taxon>Leptolyngbyales</taxon>
        <taxon>Leptolyngbyaceae</taxon>
        <taxon>Leptolyngbya group</taxon>
        <taxon>Leptolyngbya</taxon>
    </lineage>
</organism>
<accession>A0AA97AYF8</accession>
<dbReference type="AlphaFoldDB" id="A0AA97AYF8"/>
<evidence type="ECO:0000256" key="1">
    <source>
        <dbReference type="ARBA" id="ARBA00022729"/>
    </source>
</evidence>
<dbReference type="SUPFAM" id="SSF49899">
    <property type="entry name" value="Concanavalin A-like lectins/glucanases"/>
    <property type="match status" value="1"/>
</dbReference>
<reference evidence="2" key="1">
    <citation type="journal article" date="2023" name="Plants (Basel)">
        <title>Genomic Analysis of Leptolyngbya boryana CZ1 Reveals Efficient Carbon Fixation Modules.</title>
        <authorList>
            <person name="Bai X."/>
            <person name="Wang H."/>
            <person name="Cheng W."/>
            <person name="Wang J."/>
            <person name="Ma M."/>
            <person name="Hu H."/>
            <person name="Song Z."/>
            <person name="Ma H."/>
            <person name="Fan Y."/>
            <person name="Du C."/>
            <person name="Xu J."/>
        </authorList>
    </citation>
    <scope>NUCLEOTIDE SEQUENCE</scope>
    <source>
        <strain evidence="2">CZ1</strain>
    </source>
</reference>
<dbReference type="InterPro" id="IPR038081">
    <property type="entry name" value="CalX-like_sf"/>
</dbReference>
<dbReference type="EMBL" id="CP130144">
    <property type="protein sequence ID" value="WNZ48341.1"/>
    <property type="molecule type" value="Genomic_DNA"/>
</dbReference>
<dbReference type="Gene3D" id="2.60.40.2030">
    <property type="match status" value="1"/>
</dbReference>
<dbReference type="Pfam" id="PF13517">
    <property type="entry name" value="FG-GAP_3"/>
    <property type="match status" value="2"/>
</dbReference>
<dbReference type="Gene3D" id="2.60.120.200">
    <property type="match status" value="1"/>
</dbReference>
<sequence>MPGQSILTESFANADVSQLNWLFGTSRDGALPPILTARSSASASAGGLPGGGTDTPGNGVLRLTNNTQNQGSFVIYDQPINSASGLSVQFDLYAYGGNGADGISFFLIDGAANPTRGGAVGGSLGYSSDSTQSPTVAGLEGGYLGIGFDEFGNFSNTGYGAGGTGFSSQTIAVRGKESLNYQFLTNAKLPGGNRIDVNTSVRSTARRRVGIDLNPNGNLSVSFDVNGNGTLEVEEKLISDFNITQSDRNGALPSTFKFGFAASTGNQFNFHEVNNLAINTFDGPYIPLVDFDGGTRVIKPSGSFNITATLDVASTQTVTIPLLISGDAIQGIDYQLSNNFITIAAGQTTGSVTLTGLSNSPTVLDKNLQINLNPPVNAALSPQNLPLNVKLTRMSDNDCALPDFNGDNSVDLAWQNSNTNQTAIWLLNGTQVTEAAFTAITGANWRIVSTRDFDADGKTDLLWRNTSTGENAIWLMDGTSIESTSLIPTLASQNWQVAASRDFNNDGTADIFWVNSATGETEVWLMDGFNRISATSLITVEAGWQVADVTDFNYDGKADLVWRNTRTGENAIWLMNGNAIASAGFIAPIPNQDWRIVAARDTSGDGKADLIWRNDVTGENAIWLMNGLTSTSQQFILQTTTPGWRIADVCDTSGDGKADLVWRNIQTGENAVWLLNGTSLADAGFIAQIADQAWAVNGARDTSGDGKADLIWRNNITGETAIWLMDGKTPTSQQFLFTTEPLDWRAQIRPNAISL</sequence>
<dbReference type="InterPro" id="IPR028994">
    <property type="entry name" value="Integrin_alpha_N"/>
</dbReference>
<proteinExistence type="predicted"/>
<keyword evidence="1" id="KW-0732">Signal</keyword>
<evidence type="ECO:0000313" key="2">
    <source>
        <dbReference type="EMBL" id="WNZ48341.1"/>
    </source>
</evidence>
<protein>
    <submittedName>
        <fullName evidence="2">FG-GAP-like repeat-containing protein</fullName>
    </submittedName>
</protein>
<dbReference type="InterPro" id="IPR013517">
    <property type="entry name" value="FG-GAP"/>
</dbReference>
<name>A0AA97AYF8_LEPBY</name>
<dbReference type="InterPro" id="IPR013320">
    <property type="entry name" value="ConA-like_dom_sf"/>
</dbReference>
<dbReference type="SUPFAM" id="SSF69318">
    <property type="entry name" value="Integrin alpha N-terminal domain"/>
    <property type="match status" value="1"/>
</dbReference>
<dbReference type="RefSeq" id="WP_316428641.1">
    <property type="nucleotide sequence ID" value="NZ_CP130144.1"/>
</dbReference>